<evidence type="ECO:0000313" key="1">
    <source>
        <dbReference type="EMBL" id="HIV28738.1"/>
    </source>
</evidence>
<name>A0A9D1TE00_9FIRM</name>
<sequence>MSNDKSRRILEKIVAHIEHTLEYCQGQTFASFMDNRMLQEACIFNLLQIGELSKLGLDAGFIASYPHIP</sequence>
<gene>
    <name evidence="1" type="ORF">IAA64_12265</name>
</gene>
<accession>A0A9D1TE00</accession>
<protein>
    <recommendedName>
        <fullName evidence="3">DUF86 domain-containing protein</fullName>
    </recommendedName>
</protein>
<evidence type="ECO:0000313" key="2">
    <source>
        <dbReference type="Proteomes" id="UP000886884"/>
    </source>
</evidence>
<reference evidence="1" key="2">
    <citation type="journal article" date="2021" name="PeerJ">
        <title>Extensive microbial diversity within the chicken gut microbiome revealed by metagenomics and culture.</title>
        <authorList>
            <person name="Gilroy R."/>
            <person name="Ravi A."/>
            <person name="Getino M."/>
            <person name="Pursley I."/>
            <person name="Horton D.L."/>
            <person name="Alikhan N.F."/>
            <person name="Baker D."/>
            <person name="Gharbi K."/>
            <person name="Hall N."/>
            <person name="Watson M."/>
            <person name="Adriaenssens E.M."/>
            <person name="Foster-Nyarko E."/>
            <person name="Jarju S."/>
            <person name="Secka A."/>
            <person name="Antonio M."/>
            <person name="Oren A."/>
            <person name="Chaudhuri R.R."/>
            <person name="La Ragione R."/>
            <person name="Hildebrand F."/>
            <person name="Pallen M.J."/>
        </authorList>
    </citation>
    <scope>NUCLEOTIDE SEQUENCE</scope>
    <source>
        <strain evidence="1">CHK183-6373</strain>
    </source>
</reference>
<proteinExistence type="predicted"/>
<reference evidence="1" key="1">
    <citation type="submission" date="2020-10" db="EMBL/GenBank/DDBJ databases">
        <authorList>
            <person name="Gilroy R."/>
        </authorList>
    </citation>
    <scope>NUCLEOTIDE SEQUENCE</scope>
    <source>
        <strain evidence="1">CHK183-6373</strain>
    </source>
</reference>
<dbReference type="AlphaFoldDB" id="A0A9D1TE00"/>
<evidence type="ECO:0008006" key="3">
    <source>
        <dbReference type="Google" id="ProtNLM"/>
    </source>
</evidence>
<dbReference type="Proteomes" id="UP000886884">
    <property type="component" value="Unassembled WGS sequence"/>
</dbReference>
<dbReference type="EMBL" id="DVOT01000222">
    <property type="protein sequence ID" value="HIV28738.1"/>
    <property type="molecule type" value="Genomic_DNA"/>
</dbReference>
<organism evidence="1 2">
    <name type="scientific">Candidatus Ornithocaccomicrobium faecavium</name>
    <dbReference type="NCBI Taxonomy" id="2840890"/>
    <lineage>
        <taxon>Bacteria</taxon>
        <taxon>Bacillati</taxon>
        <taxon>Bacillota</taxon>
        <taxon>Clostridia</taxon>
        <taxon>Candidatus Ornithocaccomicrobium</taxon>
    </lineage>
</organism>
<comment type="caution">
    <text evidence="1">The sequence shown here is derived from an EMBL/GenBank/DDBJ whole genome shotgun (WGS) entry which is preliminary data.</text>
</comment>